<dbReference type="AlphaFoldDB" id="A0A7S2XXB1"/>
<evidence type="ECO:0000256" key="1">
    <source>
        <dbReference type="SAM" id="Phobius"/>
    </source>
</evidence>
<gene>
    <name evidence="2" type="ORF">ASEP1449_LOCUS19932</name>
</gene>
<keyword evidence="1" id="KW-1133">Transmembrane helix</keyword>
<proteinExistence type="predicted"/>
<name>A0A7S2XXB1_9STRA</name>
<dbReference type="EMBL" id="HBHQ01029383">
    <property type="protein sequence ID" value="CAD9828097.1"/>
    <property type="molecule type" value="Transcribed_RNA"/>
</dbReference>
<keyword evidence="1" id="KW-0812">Transmembrane</keyword>
<evidence type="ECO:0000313" key="2">
    <source>
        <dbReference type="EMBL" id="CAD9828097.1"/>
    </source>
</evidence>
<feature type="transmembrane region" description="Helical" evidence="1">
    <location>
        <begin position="158"/>
        <end position="178"/>
    </location>
</feature>
<feature type="transmembrane region" description="Helical" evidence="1">
    <location>
        <begin position="230"/>
        <end position="252"/>
    </location>
</feature>
<protein>
    <submittedName>
        <fullName evidence="2">Uncharacterized protein</fullName>
    </submittedName>
</protein>
<reference evidence="2" key="1">
    <citation type="submission" date="2021-01" db="EMBL/GenBank/DDBJ databases">
        <authorList>
            <person name="Corre E."/>
            <person name="Pelletier E."/>
            <person name="Niang G."/>
            <person name="Scheremetjew M."/>
            <person name="Finn R."/>
            <person name="Kale V."/>
            <person name="Holt S."/>
            <person name="Cochrane G."/>
            <person name="Meng A."/>
            <person name="Brown T."/>
            <person name="Cohen L."/>
        </authorList>
    </citation>
    <scope>NUCLEOTIDE SEQUENCE</scope>
    <source>
        <strain evidence="2">CCMP2084</strain>
    </source>
</reference>
<keyword evidence="1" id="KW-0472">Membrane</keyword>
<feature type="transmembrane region" description="Helical" evidence="1">
    <location>
        <begin position="33"/>
        <end position="56"/>
    </location>
</feature>
<organism evidence="2">
    <name type="scientific">Attheya septentrionalis</name>
    <dbReference type="NCBI Taxonomy" id="420275"/>
    <lineage>
        <taxon>Eukaryota</taxon>
        <taxon>Sar</taxon>
        <taxon>Stramenopiles</taxon>
        <taxon>Ochrophyta</taxon>
        <taxon>Bacillariophyta</taxon>
        <taxon>Coscinodiscophyceae</taxon>
        <taxon>Chaetocerotophycidae</taxon>
        <taxon>Chaetocerotales</taxon>
        <taxon>Attheyaceae</taxon>
        <taxon>Attheya</taxon>
    </lineage>
</organism>
<sequence>MSKKDGEAKPQQPDRVAQLTKAAETLQAVAKPLIGAVTAAVPVVIGAATKAYAFYSVLPKDVISVLVGFIFCFFGGVYPTLFAAIQAAEHGGRKKAVEALKDISQEATIIIEASKKDDEVDADKDGVKDVKELDGKALLMRKAKLVFLKMNPERVDKALGAMYSVWLSVVAALTIQFARTISLALTISDFLNRPVDRYIAPTVNVAIPDEYDKWTPVIMRWITKSIAMAIAWYIQTIISAVSSALSGGLIMSRGLMKICRKKGFNMFGLIPDSDEETVIDEIMSYLLAAAGFYFQFKIGFTVPFPLNLILFPFQFVEYYIRWAITGVTG</sequence>
<feature type="transmembrane region" description="Helical" evidence="1">
    <location>
        <begin position="62"/>
        <end position="85"/>
    </location>
</feature>
<accession>A0A7S2XXB1</accession>